<proteinExistence type="predicted"/>
<reference evidence="2 3" key="1">
    <citation type="journal article" date="2023" name="Plants (Basel)">
        <title>Bridging the Gap: Combining Genomics and Transcriptomics Approaches to Understand Stylosanthes scabra, an Orphan Legume from the Brazilian Caatinga.</title>
        <authorList>
            <person name="Ferreira-Neto J.R.C."/>
            <person name="da Silva M.D."/>
            <person name="Binneck E."/>
            <person name="de Melo N.F."/>
            <person name="da Silva R.H."/>
            <person name="de Melo A.L.T.M."/>
            <person name="Pandolfi V."/>
            <person name="Bustamante F.O."/>
            <person name="Brasileiro-Vidal A.C."/>
            <person name="Benko-Iseppon A.M."/>
        </authorList>
    </citation>
    <scope>NUCLEOTIDE SEQUENCE [LARGE SCALE GENOMIC DNA]</scope>
    <source>
        <tissue evidence="2">Leaves</tissue>
    </source>
</reference>
<dbReference type="EMBL" id="JASCZI010184753">
    <property type="protein sequence ID" value="MED6190252.1"/>
    <property type="molecule type" value="Genomic_DNA"/>
</dbReference>
<feature type="coiled-coil region" evidence="1">
    <location>
        <begin position="34"/>
        <end position="61"/>
    </location>
</feature>
<organism evidence="2 3">
    <name type="scientific">Stylosanthes scabra</name>
    <dbReference type="NCBI Taxonomy" id="79078"/>
    <lineage>
        <taxon>Eukaryota</taxon>
        <taxon>Viridiplantae</taxon>
        <taxon>Streptophyta</taxon>
        <taxon>Embryophyta</taxon>
        <taxon>Tracheophyta</taxon>
        <taxon>Spermatophyta</taxon>
        <taxon>Magnoliopsida</taxon>
        <taxon>eudicotyledons</taxon>
        <taxon>Gunneridae</taxon>
        <taxon>Pentapetalae</taxon>
        <taxon>rosids</taxon>
        <taxon>fabids</taxon>
        <taxon>Fabales</taxon>
        <taxon>Fabaceae</taxon>
        <taxon>Papilionoideae</taxon>
        <taxon>50 kb inversion clade</taxon>
        <taxon>dalbergioids sensu lato</taxon>
        <taxon>Dalbergieae</taxon>
        <taxon>Pterocarpus clade</taxon>
        <taxon>Stylosanthes</taxon>
    </lineage>
</organism>
<comment type="caution">
    <text evidence="2">The sequence shown here is derived from an EMBL/GenBank/DDBJ whole genome shotgun (WGS) entry which is preliminary data.</text>
</comment>
<accession>A0ABU6WWN6</accession>
<keyword evidence="1" id="KW-0175">Coiled coil</keyword>
<sequence>MEAGGEIQEKGSGWWFGVWRCAIQLLQSDYEVKLDDLSNQMNSMTVQIQQMKLEIEEKTKQLEDDGSDFSEEIQVLKSENEDPKGEISLMKLGGGSASKCDDDVAKKNGGSDVMKEAVVAMGLGWWLVLEVCSE</sequence>
<name>A0ABU6WWN6_9FABA</name>
<evidence type="ECO:0000313" key="3">
    <source>
        <dbReference type="Proteomes" id="UP001341840"/>
    </source>
</evidence>
<evidence type="ECO:0000313" key="2">
    <source>
        <dbReference type="EMBL" id="MED6190252.1"/>
    </source>
</evidence>
<protein>
    <submittedName>
        <fullName evidence="2">Uncharacterized protein</fullName>
    </submittedName>
</protein>
<evidence type="ECO:0000256" key="1">
    <source>
        <dbReference type="SAM" id="Coils"/>
    </source>
</evidence>
<gene>
    <name evidence="2" type="ORF">PIB30_104060</name>
</gene>
<dbReference type="Proteomes" id="UP001341840">
    <property type="component" value="Unassembled WGS sequence"/>
</dbReference>
<keyword evidence="3" id="KW-1185">Reference proteome</keyword>